<dbReference type="SUPFAM" id="SSF140383">
    <property type="entry name" value="BSD domain-like"/>
    <property type="match status" value="1"/>
</dbReference>
<reference evidence="4 5" key="1">
    <citation type="submission" date="2024-10" db="EMBL/GenBank/DDBJ databases">
        <title>Updated reference genomes for cyclostephanoid diatoms.</title>
        <authorList>
            <person name="Roberts W.R."/>
            <person name="Alverson A.J."/>
        </authorList>
    </citation>
    <scope>NUCLEOTIDE SEQUENCE [LARGE SCALE GENOMIC DNA]</scope>
    <source>
        <strain evidence="4 5">AJA010-31</strain>
    </source>
</reference>
<keyword evidence="5" id="KW-1185">Reference proteome</keyword>
<proteinExistence type="predicted"/>
<protein>
    <recommendedName>
        <fullName evidence="3">BSD domain-containing protein</fullName>
    </recommendedName>
</protein>
<dbReference type="AlphaFoldDB" id="A0ABD3PEB7"/>
<sequence>MWAAIKTDLSEFLTSASAESESALNSLDQTIDSLDEKLNHSDVVDNENNAIDANDVYVHDYEETPDEEAVRLAGLPKTFIEPLVVEALDRSDTKEVSYETNDTSYESYDSDHDDEEVFEQRQIDQFLESFDIKSHADEIAELLHPVLPAVDSLDKDEQQNDSDSAQELHSEVAVAAAELTPLQIQYQQLVPQTITHQEFWTRYYFRCNPALISERNEHKRNLQERQRQLDLGALNEAAVNIGKSAVSLFKNVSGAMGAVGESLGEATRELRMHQSSGRPPFVTTALEEDDDEYIEGEEDANVEEDETSLGWDSDSEKEEVSIGGDGRSDEDDSIHDEVAFDTEASTPPTPLKLESIDVVKLRRTLMHAESERNNMMLMVEERNEEIMRLKCALEQKPQTNEQGTLGELEAEVKCLRNAVALKNAQVSVNELKTIIDAIKTANAASNLSTLLQEELSKQEILQQTLNEYKEKIKQLELQTQRADEHAALS</sequence>
<keyword evidence="1" id="KW-0175">Coiled coil</keyword>
<comment type="caution">
    <text evidence="4">The sequence shown here is derived from an EMBL/GenBank/DDBJ whole genome shotgun (WGS) entry which is preliminary data.</text>
</comment>
<evidence type="ECO:0000259" key="3">
    <source>
        <dbReference type="PROSITE" id="PS50858"/>
    </source>
</evidence>
<dbReference type="InterPro" id="IPR005607">
    <property type="entry name" value="BSD_dom"/>
</dbReference>
<dbReference type="InterPro" id="IPR035925">
    <property type="entry name" value="BSD_dom_sf"/>
</dbReference>
<feature type="compositionally biased region" description="Acidic residues" evidence="2">
    <location>
        <begin position="293"/>
        <end position="317"/>
    </location>
</feature>
<dbReference type="Proteomes" id="UP001530400">
    <property type="component" value="Unassembled WGS sequence"/>
</dbReference>
<name>A0ABD3PEB7_9STRA</name>
<evidence type="ECO:0000256" key="1">
    <source>
        <dbReference type="SAM" id="Coils"/>
    </source>
</evidence>
<feature type="region of interest" description="Disordered" evidence="2">
    <location>
        <begin position="293"/>
        <end position="332"/>
    </location>
</feature>
<feature type="coiled-coil region" evidence="1">
    <location>
        <begin position="451"/>
        <end position="485"/>
    </location>
</feature>
<dbReference type="PROSITE" id="PS50858">
    <property type="entry name" value="BSD"/>
    <property type="match status" value="1"/>
</dbReference>
<feature type="domain" description="BSD" evidence="3">
    <location>
        <begin position="182"/>
        <end position="211"/>
    </location>
</feature>
<dbReference type="EMBL" id="JALLPJ020000667">
    <property type="protein sequence ID" value="KAL3786064.1"/>
    <property type="molecule type" value="Genomic_DNA"/>
</dbReference>
<accession>A0ABD3PEB7</accession>
<evidence type="ECO:0000256" key="2">
    <source>
        <dbReference type="SAM" id="MobiDB-lite"/>
    </source>
</evidence>
<organism evidence="4 5">
    <name type="scientific">Cyclotella atomus</name>
    <dbReference type="NCBI Taxonomy" id="382360"/>
    <lineage>
        <taxon>Eukaryota</taxon>
        <taxon>Sar</taxon>
        <taxon>Stramenopiles</taxon>
        <taxon>Ochrophyta</taxon>
        <taxon>Bacillariophyta</taxon>
        <taxon>Coscinodiscophyceae</taxon>
        <taxon>Thalassiosirophycidae</taxon>
        <taxon>Stephanodiscales</taxon>
        <taxon>Stephanodiscaceae</taxon>
        <taxon>Cyclotella</taxon>
    </lineage>
</organism>
<gene>
    <name evidence="4" type="ORF">ACHAWO_007253</name>
</gene>
<evidence type="ECO:0000313" key="5">
    <source>
        <dbReference type="Proteomes" id="UP001530400"/>
    </source>
</evidence>
<dbReference type="Gene3D" id="1.10.3970.10">
    <property type="entry name" value="BSD domain"/>
    <property type="match status" value="1"/>
</dbReference>
<evidence type="ECO:0000313" key="4">
    <source>
        <dbReference type="EMBL" id="KAL3786064.1"/>
    </source>
</evidence>